<name>A0A0D2PBB4_HYPSF</name>
<dbReference type="GO" id="GO:0009277">
    <property type="term" value="C:fungal-type cell wall"/>
    <property type="evidence" value="ECO:0007669"/>
    <property type="project" value="InterPro"/>
</dbReference>
<organism evidence="8 9">
    <name type="scientific">Hypholoma sublateritium (strain FD-334 SS-4)</name>
    <dbReference type="NCBI Taxonomy" id="945553"/>
    <lineage>
        <taxon>Eukaryota</taxon>
        <taxon>Fungi</taxon>
        <taxon>Dikarya</taxon>
        <taxon>Basidiomycota</taxon>
        <taxon>Agaricomycotina</taxon>
        <taxon>Agaricomycetes</taxon>
        <taxon>Agaricomycetidae</taxon>
        <taxon>Agaricales</taxon>
        <taxon>Agaricineae</taxon>
        <taxon>Strophariaceae</taxon>
        <taxon>Hypholoma</taxon>
    </lineage>
</organism>
<keyword evidence="5 7" id="KW-0732">Signal</keyword>
<feature type="signal peptide" evidence="7">
    <location>
        <begin position="1"/>
        <end position="20"/>
    </location>
</feature>
<keyword evidence="3 7" id="KW-0134">Cell wall</keyword>
<dbReference type="PROSITE" id="PS00956">
    <property type="entry name" value="HYDROPHOBIN"/>
    <property type="match status" value="1"/>
</dbReference>
<dbReference type="InterPro" id="IPR001338">
    <property type="entry name" value="Class_I_Hydrophobin"/>
</dbReference>
<dbReference type="Pfam" id="PF01185">
    <property type="entry name" value="Hydrophobin"/>
    <property type="match status" value="1"/>
</dbReference>
<sequence length="112" mass="11134">MQFATLSTLTTLALAAFAVAVPTGSDPSNQCNTGAMQCCTSMATASQPAMSTLLGLVGAVVQDVTTQIGLVCSPITVVGVAGNSCSSQTVCCENNSFNGVVAIGCTPINVNL</sequence>
<dbReference type="OrthoDB" id="4225815at2759"/>
<dbReference type="InterPro" id="IPR019778">
    <property type="entry name" value="Class_I_Hydrophobin_CS"/>
</dbReference>
<keyword evidence="4 7" id="KW-0964">Secreted</keyword>
<comment type="subcellular location">
    <subcellularLocation>
        <location evidence="1 7">Secreted</location>
        <location evidence="1 7">Cell wall</location>
    </subcellularLocation>
</comment>
<dbReference type="GO" id="GO:0005199">
    <property type="term" value="F:structural constituent of cell wall"/>
    <property type="evidence" value="ECO:0007669"/>
    <property type="project" value="InterPro"/>
</dbReference>
<comment type="similarity">
    <text evidence="2 7">Belongs to the fungal hydrophobin family.</text>
</comment>
<dbReference type="Proteomes" id="UP000054270">
    <property type="component" value="Unassembled WGS sequence"/>
</dbReference>
<reference evidence="9" key="1">
    <citation type="submission" date="2014-04" db="EMBL/GenBank/DDBJ databases">
        <title>Evolutionary Origins and Diversification of the Mycorrhizal Mutualists.</title>
        <authorList>
            <consortium name="DOE Joint Genome Institute"/>
            <consortium name="Mycorrhizal Genomics Consortium"/>
            <person name="Kohler A."/>
            <person name="Kuo A."/>
            <person name="Nagy L.G."/>
            <person name="Floudas D."/>
            <person name="Copeland A."/>
            <person name="Barry K.W."/>
            <person name="Cichocki N."/>
            <person name="Veneault-Fourrey C."/>
            <person name="LaButti K."/>
            <person name="Lindquist E.A."/>
            <person name="Lipzen A."/>
            <person name="Lundell T."/>
            <person name="Morin E."/>
            <person name="Murat C."/>
            <person name="Riley R."/>
            <person name="Ohm R."/>
            <person name="Sun H."/>
            <person name="Tunlid A."/>
            <person name="Henrissat B."/>
            <person name="Grigoriev I.V."/>
            <person name="Hibbett D.S."/>
            <person name="Martin F."/>
        </authorList>
    </citation>
    <scope>NUCLEOTIDE SEQUENCE [LARGE SCALE GENOMIC DNA]</scope>
    <source>
        <strain evidence="9">FD-334 SS-4</strain>
    </source>
</reference>
<keyword evidence="9" id="KW-1185">Reference proteome</keyword>
<accession>A0A0D2PBB4</accession>
<dbReference type="AlphaFoldDB" id="A0A0D2PBB4"/>
<keyword evidence="6 7" id="KW-1015">Disulfide bond</keyword>
<feature type="chain" id="PRO_5013987874" description="Hydrophobin" evidence="7">
    <location>
        <begin position="21"/>
        <end position="112"/>
    </location>
</feature>
<evidence type="ECO:0000313" key="8">
    <source>
        <dbReference type="EMBL" id="KJA28159.1"/>
    </source>
</evidence>
<gene>
    <name evidence="8" type="ORF">HYPSUDRAFT_197681</name>
</gene>
<dbReference type="STRING" id="945553.A0A0D2PBB4"/>
<protein>
    <recommendedName>
        <fullName evidence="7">Hydrophobin</fullName>
    </recommendedName>
</protein>
<evidence type="ECO:0000256" key="5">
    <source>
        <dbReference type="ARBA" id="ARBA00022729"/>
    </source>
</evidence>
<dbReference type="EMBL" id="KN817522">
    <property type="protein sequence ID" value="KJA28159.1"/>
    <property type="molecule type" value="Genomic_DNA"/>
</dbReference>
<evidence type="ECO:0000256" key="4">
    <source>
        <dbReference type="ARBA" id="ARBA00022525"/>
    </source>
</evidence>
<evidence type="ECO:0000256" key="2">
    <source>
        <dbReference type="ARBA" id="ARBA00010446"/>
    </source>
</evidence>
<proteinExistence type="inferred from homology"/>
<evidence type="ECO:0000256" key="3">
    <source>
        <dbReference type="ARBA" id="ARBA00022512"/>
    </source>
</evidence>
<dbReference type="OMA" id="VNINCLP"/>
<dbReference type="SMART" id="SM00075">
    <property type="entry name" value="HYDRO"/>
    <property type="match status" value="1"/>
</dbReference>
<evidence type="ECO:0000313" key="9">
    <source>
        <dbReference type="Proteomes" id="UP000054270"/>
    </source>
</evidence>
<evidence type="ECO:0000256" key="6">
    <source>
        <dbReference type="ARBA" id="ARBA00023157"/>
    </source>
</evidence>
<evidence type="ECO:0000256" key="1">
    <source>
        <dbReference type="ARBA" id="ARBA00004191"/>
    </source>
</evidence>
<dbReference type="CDD" id="cd23507">
    <property type="entry name" value="hydrophobin_I"/>
    <property type="match status" value="1"/>
</dbReference>
<evidence type="ECO:0000256" key="7">
    <source>
        <dbReference type="RuleBase" id="RU365009"/>
    </source>
</evidence>